<dbReference type="InterPro" id="IPR000577">
    <property type="entry name" value="Carb_kinase_FGGY"/>
</dbReference>
<dbReference type="InterPro" id="IPR018485">
    <property type="entry name" value="FGGY_C"/>
</dbReference>
<reference evidence="8" key="1">
    <citation type="journal article" date="2019" name="Int. J. Syst. Evol. Microbiol.">
        <title>The Global Catalogue of Microorganisms (GCM) 10K type strain sequencing project: providing services to taxonomists for standard genome sequencing and annotation.</title>
        <authorList>
            <consortium name="The Broad Institute Genomics Platform"/>
            <consortium name="The Broad Institute Genome Sequencing Center for Infectious Disease"/>
            <person name="Wu L."/>
            <person name="Ma J."/>
        </authorList>
    </citation>
    <scope>NUCLEOTIDE SEQUENCE [LARGE SCALE GENOMIC DNA]</scope>
    <source>
        <strain evidence="8">KCTC 42498</strain>
    </source>
</reference>
<comment type="similarity">
    <text evidence="1 4">Belongs to the FGGY kinase family.</text>
</comment>
<dbReference type="EMBL" id="JBHULU010000020">
    <property type="protein sequence ID" value="MFD2514962.1"/>
    <property type="molecule type" value="Genomic_DNA"/>
</dbReference>
<dbReference type="InterPro" id="IPR050406">
    <property type="entry name" value="FGGY_Carb_Kinase"/>
</dbReference>
<organism evidence="7 8">
    <name type="scientific">Pontibacter locisalis</name>
    <dbReference type="NCBI Taxonomy" id="1719035"/>
    <lineage>
        <taxon>Bacteria</taxon>
        <taxon>Pseudomonadati</taxon>
        <taxon>Bacteroidota</taxon>
        <taxon>Cytophagia</taxon>
        <taxon>Cytophagales</taxon>
        <taxon>Hymenobacteraceae</taxon>
        <taxon>Pontibacter</taxon>
    </lineage>
</organism>
<evidence type="ECO:0000313" key="8">
    <source>
        <dbReference type="Proteomes" id="UP001597544"/>
    </source>
</evidence>
<gene>
    <name evidence="7" type="ORF">ACFSRY_13880</name>
</gene>
<name>A0ABW5IPQ1_9BACT</name>
<evidence type="ECO:0000259" key="6">
    <source>
        <dbReference type="Pfam" id="PF02782"/>
    </source>
</evidence>
<evidence type="ECO:0000256" key="2">
    <source>
        <dbReference type="ARBA" id="ARBA00022679"/>
    </source>
</evidence>
<accession>A0ABW5IPQ1</accession>
<dbReference type="Proteomes" id="UP001597544">
    <property type="component" value="Unassembled WGS sequence"/>
</dbReference>
<dbReference type="Gene3D" id="3.30.420.40">
    <property type="match status" value="2"/>
</dbReference>
<proteinExistence type="inferred from homology"/>
<evidence type="ECO:0000313" key="7">
    <source>
        <dbReference type="EMBL" id="MFD2514962.1"/>
    </source>
</evidence>
<dbReference type="InterPro" id="IPR018484">
    <property type="entry name" value="FGGY_N"/>
</dbReference>
<sequence length="515" mass="56431">MEQQVIIGIDIGTTSTKAVAFDSGGKALFQFAVEYPIISTRPEFAEQDPELVFTAVLSTLKTVVELVRKGEYQLQGVCFSSAMHSLIAMDENGRPLTNCIIWADARSVKQASSLKSSVIGHDIYLHTGTPLHPMSPLPKICWLREMEPDLFNRTSKFIGIKEYVFYRLYGVYRIDYSIASATGLFNIFTQKWHTDALEVAGITSEQLPEPVPPSFTFRYMDPDCASEIGVSASLPFVLGASDGCLANLGSDAVLPGDAVVTIGTSGAIRVTADKPVTDLGERIFSYILTPDKFVLGGAVNNGGIVLQWFRDNFYGSETEAARKKDEDIFSLLNAEAASIPPGADGLLFMPYLLGERSPIWNASARACFFGIHFTHTRGHFLRALMEGIIFGLYSVGNALEQTMGPVKAIYANGGFSRSDLWVQMLSDVFNVKVHLTNTTEASALGAALLGMHTLGMMEKLEDAGKLITVQRTFTPDPSAHEKYRKSYALFEKLYPNLRENLDDIQHLSGSGKPEA</sequence>
<evidence type="ECO:0000256" key="3">
    <source>
        <dbReference type="ARBA" id="ARBA00022777"/>
    </source>
</evidence>
<comment type="caution">
    <text evidence="7">The sequence shown here is derived from an EMBL/GenBank/DDBJ whole genome shotgun (WGS) entry which is preliminary data.</text>
</comment>
<dbReference type="PROSITE" id="PS00445">
    <property type="entry name" value="FGGY_KINASES_2"/>
    <property type="match status" value="1"/>
</dbReference>
<dbReference type="EC" id="2.7.1.12" evidence="7"/>
<feature type="domain" description="Carbohydrate kinase FGGY C-terminal" evidence="6">
    <location>
        <begin position="259"/>
        <end position="453"/>
    </location>
</feature>
<dbReference type="CDD" id="cd07770">
    <property type="entry name" value="ASKHA_NBD_FGGY_GntK"/>
    <property type="match status" value="1"/>
</dbReference>
<dbReference type="GO" id="GO:0046316">
    <property type="term" value="F:gluconokinase activity"/>
    <property type="evidence" value="ECO:0007669"/>
    <property type="project" value="UniProtKB-EC"/>
</dbReference>
<protein>
    <submittedName>
        <fullName evidence="7">Gluconokinase</fullName>
        <ecNumber evidence="7">2.7.1.12</ecNumber>
    </submittedName>
</protein>
<dbReference type="RefSeq" id="WP_377508719.1">
    <property type="nucleotide sequence ID" value="NZ_JBHULU010000020.1"/>
</dbReference>
<evidence type="ECO:0000256" key="1">
    <source>
        <dbReference type="ARBA" id="ARBA00009156"/>
    </source>
</evidence>
<keyword evidence="8" id="KW-1185">Reference proteome</keyword>
<dbReference type="SUPFAM" id="SSF53067">
    <property type="entry name" value="Actin-like ATPase domain"/>
    <property type="match status" value="2"/>
</dbReference>
<dbReference type="PANTHER" id="PTHR43095:SF2">
    <property type="entry name" value="GLUCONOKINASE"/>
    <property type="match status" value="1"/>
</dbReference>
<dbReference type="Pfam" id="PF02782">
    <property type="entry name" value="FGGY_C"/>
    <property type="match status" value="1"/>
</dbReference>
<feature type="domain" description="Carbohydrate kinase FGGY N-terminal" evidence="5">
    <location>
        <begin position="5"/>
        <end position="249"/>
    </location>
</feature>
<dbReference type="PIRSF" id="PIRSF000538">
    <property type="entry name" value="GlpK"/>
    <property type="match status" value="1"/>
</dbReference>
<dbReference type="InterPro" id="IPR043129">
    <property type="entry name" value="ATPase_NBD"/>
</dbReference>
<dbReference type="PANTHER" id="PTHR43095">
    <property type="entry name" value="SUGAR KINASE"/>
    <property type="match status" value="1"/>
</dbReference>
<evidence type="ECO:0000259" key="5">
    <source>
        <dbReference type="Pfam" id="PF00370"/>
    </source>
</evidence>
<dbReference type="Pfam" id="PF00370">
    <property type="entry name" value="FGGY_N"/>
    <property type="match status" value="1"/>
</dbReference>
<dbReference type="InterPro" id="IPR018483">
    <property type="entry name" value="Carb_kinase_FGGY_CS"/>
</dbReference>
<keyword evidence="2 4" id="KW-0808">Transferase</keyword>
<evidence type="ECO:0000256" key="4">
    <source>
        <dbReference type="RuleBase" id="RU003733"/>
    </source>
</evidence>
<keyword evidence="3 4" id="KW-0418">Kinase</keyword>